<dbReference type="FunFam" id="3.40.50.800:FF:000001">
    <property type="entry name" value="Threonine--tRNA ligase"/>
    <property type="match status" value="1"/>
</dbReference>
<dbReference type="Pfam" id="PF03129">
    <property type="entry name" value="HGTP_anticodon"/>
    <property type="match status" value="1"/>
</dbReference>
<dbReference type="GO" id="GO:0006435">
    <property type="term" value="P:threonyl-tRNA aminoacylation"/>
    <property type="evidence" value="ECO:0007669"/>
    <property type="project" value="UniProtKB-UniRule"/>
</dbReference>
<evidence type="ECO:0000256" key="2">
    <source>
        <dbReference type="ARBA" id="ARBA00022490"/>
    </source>
</evidence>
<dbReference type="InterPro" id="IPR036621">
    <property type="entry name" value="Anticodon-bd_dom_sf"/>
</dbReference>
<comment type="similarity">
    <text evidence="1 13">Belongs to the class-II aminoacyl-tRNA synthetase family.</text>
</comment>
<name>A0A5J5GFT2_9BACL</name>
<dbReference type="Gene3D" id="3.30.54.20">
    <property type="match status" value="1"/>
</dbReference>
<dbReference type="InterPro" id="IPR006195">
    <property type="entry name" value="aa-tRNA-synth_II"/>
</dbReference>
<evidence type="ECO:0000259" key="14">
    <source>
        <dbReference type="PROSITE" id="PS50862"/>
    </source>
</evidence>
<evidence type="ECO:0000313" key="16">
    <source>
        <dbReference type="EMBL" id="KAA9006563.1"/>
    </source>
</evidence>
<comment type="subcellular location">
    <subcellularLocation>
        <location evidence="13">Cytoplasm</location>
    </subcellularLocation>
</comment>
<dbReference type="PROSITE" id="PS51880">
    <property type="entry name" value="TGS"/>
    <property type="match status" value="1"/>
</dbReference>
<evidence type="ECO:0000256" key="9">
    <source>
        <dbReference type="ARBA" id="ARBA00022884"/>
    </source>
</evidence>
<accession>A0A5J5GFT2</accession>
<organism evidence="16 17">
    <name type="scientific">Paenibacillus spiritus</name>
    <dbReference type="NCBI Taxonomy" id="2496557"/>
    <lineage>
        <taxon>Bacteria</taxon>
        <taxon>Bacillati</taxon>
        <taxon>Bacillota</taxon>
        <taxon>Bacilli</taxon>
        <taxon>Bacillales</taxon>
        <taxon>Paenibacillaceae</taxon>
        <taxon>Paenibacillus</taxon>
    </lineage>
</organism>
<comment type="caution">
    <text evidence="16">The sequence shown here is derived from an EMBL/GenBank/DDBJ whole genome shotgun (WGS) entry which is preliminary data.</text>
</comment>
<sequence>MEIYVELPGSGNGKVERGTTAGVALGLLKPGSRKTAVAARVNGELTDLASPLESDSRLEPVPGDSPDGREICRRSAAVLLAQAAAALYGDRSLQVAEMRVTEDGFVVDLHLDGSLSEADLRELEAQMRRLAEANLPMIGQKVSREEAAAFLETGGQTLRLEALLQDPEKNAAGLLYQHEDFALLCRGPLLPRTGMLKAVKLLGVAGAYWQGDAKRPMLQRIHGTAYSSGAELAGHLQRLEEARRRDHRKLGRELELFLFSEEAPGMPFYLPNGMVLRQELQNLSRRLMRRSGYQEVLTPLMMNNRLWEKSGHYDHYKAHMYFTNVDETPYALKPMNCPGHMLIYKSALRSYRDLPIRLAEFGQVHRHEFSGALGGMTRVRSFCQDDAHLFVAPGQIEEEIAAIIALIGEVYDLFGLSYRVELSTRPEDSLGSPELWEQAEQGLRRVLERMKLDYRLNEGDGAFYGPKIDFHLQDSLGRSWQCGTIQLDFQMPEKFDLAYIGEDGERHRPVVIHRAIYGALDRFIGVLTEHYGGAFPAWLSPVQAVLLPVSVSTGDYAHAVQVKLEREGIRTKLDSRSEKIGYRIREAALRQTPYILIIGEKEKESNSVTIRLRGGESLELLPLDSAVKLIAEAARPDHSSRI</sequence>
<dbReference type="InterPro" id="IPR004154">
    <property type="entry name" value="Anticodon-bd"/>
</dbReference>
<keyword evidence="8 13" id="KW-0067">ATP-binding</keyword>
<dbReference type="EMBL" id="VYKK01000005">
    <property type="protein sequence ID" value="KAA9006563.1"/>
    <property type="molecule type" value="Genomic_DNA"/>
</dbReference>
<dbReference type="InterPro" id="IPR012947">
    <property type="entry name" value="tRNA_SAD"/>
</dbReference>
<keyword evidence="3 13" id="KW-0820">tRNA-binding</keyword>
<dbReference type="InterPro" id="IPR045864">
    <property type="entry name" value="aa-tRNA-synth_II/BPL/LPL"/>
</dbReference>
<dbReference type="PRINTS" id="PR01047">
    <property type="entry name" value="TRNASYNTHTHR"/>
</dbReference>
<dbReference type="NCBIfam" id="TIGR00418">
    <property type="entry name" value="thrS"/>
    <property type="match status" value="1"/>
</dbReference>
<comment type="subunit">
    <text evidence="13">Homodimer.</text>
</comment>
<evidence type="ECO:0000256" key="5">
    <source>
        <dbReference type="ARBA" id="ARBA00022723"/>
    </source>
</evidence>
<dbReference type="SMART" id="SM00863">
    <property type="entry name" value="tRNA_SAD"/>
    <property type="match status" value="1"/>
</dbReference>
<keyword evidence="4 13" id="KW-0436">Ligase</keyword>
<dbReference type="Gene3D" id="3.10.20.30">
    <property type="match status" value="1"/>
</dbReference>
<evidence type="ECO:0000256" key="7">
    <source>
        <dbReference type="ARBA" id="ARBA00022833"/>
    </source>
</evidence>
<evidence type="ECO:0000256" key="6">
    <source>
        <dbReference type="ARBA" id="ARBA00022741"/>
    </source>
</evidence>
<feature type="domain" description="TGS" evidence="15">
    <location>
        <begin position="1"/>
        <end position="62"/>
    </location>
</feature>
<dbReference type="SUPFAM" id="SSF55186">
    <property type="entry name" value="ThrRS/AlaRS common domain"/>
    <property type="match status" value="1"/>
</dbReference>
<dbReference type="Pfam" id="PF07973">
    <property type="entry name" value="tRNA_SAD"/>
    <property type="match status" value="1"/>
</dbReference>
<dbReference type="Gene3D" id="3.30.980.10">
    <property type="entry name" value="Threonyl-trna Synthetase, Chain A, domain 2"/>
    <property type="match status" value="1"/>
</dbReference>
<dbReference type="PROSITE" id="PS50862">
    <property type="entry name" value="AA_TRNA_LIGASE_II"/>
    <property type="match status" value="1"/>
</dbReference>
<dbReference type="PANTHER" id="PTHR11451">
    <property type="entry name" value="THREONINE-TRNA LIGASE"/>
    <property type="match status" value="1"/>
</dbReference>
<protein>
    <recommendedName>
        <fullName evidence="13">Threonine--tRNA ligase</fullName>
        <ecNumber evidence="13">6.1.1.3</ecNumber>
    </recommendedName>
    <alternativeName>
        <fullName evidence="13">Threonyl-tRNA synthetase</fullName>
        <shortName evidence="13">ThrRS</shortName>
    </alternativeName>
</protein>
<dbReference type="InterPro" id="IPR004095">
    <property type="entry name" value="TGS"/>
</dbReference>
<dbReference type="GO" id="GO:0140096">
    <property type="term" value="F:catalytic activity, acting on a protein"/>
    <property type="evidence" value="ECO:0007669"/>
    <property type="project" value="UniProtKB-ARBA"/>
</dbReference>
<feature type="domain" description="Aminoacyl-transfer RNA synthetases class-II family profile" evidence="14">
    <location>
        <begin position="271"/>
        <end position="536"/>
    </location>
</feature>
<evidence type="ECO:0000256" key="3">
    <source>
        <dbReference type="ARBA" id="ARBA00022555"/>
    </source>
</evidence>
<feature type="binding site" evidence="13">
    <location>
        <position position="337"/>
    </location>
    <ligand>
        <name>Zn(2+)</name>
        <dbReference type="ChEBI" id="CHEBI:29105"/>
        <note>catalytic</note>
    </ligand>
</feature>
<evidence type="ECO:0000256" key="8">
    <source>
        <dbReference type="ARBA" id="ARBA00022840"/>
    </source>
</evidence>
<comment type="caution">
    <text evidence="13">Lacks conserved residue(s) required for the propagation of feature annotation.</text>
</comment>
<dbReference type="GO" id="GO:0004829">
    <property type="term" value="F:threonine-tRNA ligase activity"/>
    <property type="evidence" value="ECO:0007669"/>
    <property type="project" value="UniProtKB-UniRule"/>
</dbReference>
<dbReference type="InterPro" id="IPR047246">
    <property type="entry name" value="ThrRS_anticodon"/>
</dbReference>
<feature type="binding site" evidence="13">
    <location>
        <position position="513"/>
    </location>
    <ligand>
        <name>Zn(2+)</name>
        <dbReference type="ChEBI" id="CHEBI:29105"/>
        <note>catalytic</note>
    </ligand>
</feature>
<dbReference type="AlphaFoldDB" id="A0A5J5GFT2"/>
<dbReference type="CDD" id="cd00771">
    <property type="entry name" value="ThrRS_core"/>
    <property type="match status" value="1"/>
</dbReference>
<dbReference type="InterPro" id="IPR002314">
    <property type="entry name" value="aa-tRNA-synt_IIb"/>
</dbReference>
<dbReference type="Gene3D" id="3.30.930.10">
    <property type="entry name" value="Bira Bifunctional Protein, Domain 2"/>
    <property type="match status" value="1"/>
</dbReference>
<comment type="catalytic activity">
    <reaction evidence="12 13">
        <text>tRNA(Thr) + L-threonine + ATP = L-threonyl-tRNA(Thr) + AMP + diphosphate + H(+)</text>
        <dbReference type="Rhea" id="RHEA:24624"/>
        <dbReference type="Rhea" id="RHEA-COMP:9670"/>
        <dbReference type="Rhea" id="RHEA-COMP:9704"/>
        <dbReference type="ChEBI" id="CHEBI:15378"/>
        <dbReference type="ChEBI" id="CHEBI:30616"/>
        <dbReference type="ChEBI" id="CHEBI:33019"/>
        <dbReference type="ChEBI" id="CHEBI:57926"/>
        <dbReference type="ChEBI" id="CHEBI:78442"/>
        <dbReference type="ChEBI" id="CHEBI:78534"/>
        <dbReference type="ChEBI" id="CHEBI:456215"/>
        <dbReference type="EC" id="6.1.1.3"/>
    </reaction>
</comment>
<evidence type="ECO:0000256" key="1">
    <source>
        <dbReference type="ARBA" id="ARBA00008226"/>
    </source>
</evidence>
<dbReference type="GO" id="GO:0005524">
    <property type="term" value="F:ATP binding"/>
    <property type="evidence" value="ECO:0007669"/>
    <property type="project" value="UniProtKB-UniRule"/>
</dbReference>
<keyword evidence="5 13" id="KW-0479">Metal-binding</keyword>
<dbReference type="FunFam" id="3.30.930.10:FF:000002">
    <property type="entry name" value="Threonine--tRNA ligase"/>
    <property type="match status" value="1"/>
</dbReference>
<evidence type="ECO:0000256" key="10">
    <source>
        <dbReference type="ARBA" id="ARBA00022917"/>
    </source>
</evidence>
<dbReference type="GO" id="GO:0000049">
    <property type="term" value="F:tRNA binding"/>
    <property type="evidence" value="ECO:0007669"/>
    <property type="project" value="UniProtKB-KW"/>
</dbReference>
<evidence type="ECO:0000256" key="13">
    <source>
        <dbReference type="HAMAP-Rule" id="MF_00184"/>
    </source>
</evidence>
<dbReference type="SUPFAM" id="SSF52954">
    <property type="entry name" value="Class II aaRS ABD-related"/>
    <property type="match status" value="1"/>
</dbReference>
<keyword evidence="10 13" id="KW-0648">Protein biosynthesis</keyword>
<evidence type="ECO:0000313" key="17">
    <source>
        <dbReference type="Proteomes" id="UP000367750"/>
    </source>
</evidence>
<dbReference type="HAMAP" id="MF_00184">
    <property type="entry name" value="Thr_tRNA_synth"/>
    <property type="match status" value="1"/>
</dbReference>
<keyword evidence="7 13" id="KW-0862">Zinc</keyword>
<evidence type="ECO:0000256" key="4">
    <source>
        <dbReference type="ARBA" id="ARBA00022598"/>
    </source>
</evidence>
<dbReference type="GO" id="GO:0046872">
    <property type="term" value="F:metal ion binding"/>
    <property type="evidence" value="ECO:0007669"/>
    <property type="project" value="UniProtKB-KW"/>
</dbReference>
<dbReference type="GO" id="GO:0005737">
    <property type="term" value="C:cytoplasm"/>
    <property type="evidence" value="ECO:0007669"/>
    <property type="project" value="UniProtKB-SubCell"/>
</dbReference>
<feature type="binding site" evidence="13">
    <location>
        <position position="388"/>
    </location>
    <ligand>
        <name>Zn(2+)</name>
        <dbReference type="ChEBI" id="CHEBI:29105"/>
        <note>catalytic</note>
    </ligand>
</feature>
<dbReference type="OrthoDB" id="9802304at2"/>
<dbReference type="CDD" id="cd01667">
    <property type="entry name" value="TGS_ThrRS"/>
    <property type="match status" value="1"/>
</dbReference>
<gene>
    <name evidence="13 16" type="primary">thrS</name>
    <name evidence="16" type="ORF">F4V43_06365</name>
</gene>
<dbReference type="Gene3D" id="3.40.50.800">
    <property type="entry name" value="Anticodon-binding domain"/>
    <property type="match status" value="1"/>
</dbReference>
<dbReference type="Pfam" id="PF00587">
    <property type="entry name" value="tRNA-synt_2b"/>
    <property type="match status" value="1"/>
</dbReference>
<dbReference type="InterPro" id="IPR033728">
    <property type="entry name" value="ThrRS_core"/>
</dbReference>
<dbReference type="GO" id="GO:0016740">
    <property type="term" value="F:transferase activity"/>
    <property type="evidence" value="ECO:0007669"/>
    <property type="project" value="UniProtKB-ARBA"/>
</dbReference>
<keyword evidence="17" id="KW-1185">Reference proteome</keyword>
<dbReference type="InterPro" id="IPR012675">
    <property type="entry name" value="Beta-grasp_dom_sf"/>
</dbReference>
<keyword evidence="11 13" id="KW-0030">Aminoacyl-tRNA synthetase</keyword>
<comment type="cofactor">
    <cofactor evidence="13">
        <name>Zn(2+)</name>
        <dbReference type="ChEBI" id="CHEBI:29105"/>
    </cofactor>
    <text evidence="13">Binds 1 zinc ion per subunit.</text>
</comment>
<dbReference type="EC" id="6.1.1.3" evidence="13"/>
<evidence type="ECO:0000259" key="15">
    <source>
        <dbReference type="PROSITE" id="PS51880"/>
    </source>
</evidence>
<dbReference type="InterPro" id="IPR018163">
    <property type="entry name" value="Thr/Ala-tRNA-synth_IIc_edit"/>
</dbReference>
<keyword evidence="9 13" id="KW-0694">RNA-binding</keyword>
<keyword evidence="2 13" id="KW-0963">Cytoplasm</keyword>
<evidence type="ECO:0000256" key="11">
    <source>
        <dbReference type="ARBA" id="ARBA00023146"/>
    </source>
</evidence>
<dbReference type="CDD" id="cd00860">
    <property type="entry name" value="ThrRS_anticodon"/>
    <property type="match status" value="1"/>
</dbReference>
<dbReference type="PANTHER" id="PTHR11451:SF44">
    <property type="entry name" value="THREONINE--TRNA LIGASE, CHLOROPLASTIC_MITOCHONDRIAL 2"/>
    <property type="match status" value="1"/>
</dbReference>
<dbReference type="RefSeq" id="WP_150457393.1">
    <property type="nucleotide sequence ID" value="NZ_VYKK01000005.1"/>
</dbReference>
<dbReference type="Proteomes" id="UP000367750">
    <property type="component" value="Unassembled WGS sequence"/>
</dbReference>
<reference evidence="16 17" key="1">
    <citation type="submission" date="2019-09" db="EMBL/GenBank/DDBJ databases">
        <title>Bacillus ochoae sp. nov., Paenibacillus whitsoniae sp. nov., Paenibacillus spiritus sp. nov. Isolated from the Mars Exploration Rover during spacecraft assembly.</title>
        <authorList>
            <person name="Seuylemezian A."/>
            <person name="Vaishampayan P."/>
        </authorList>
    </citation>
    <scope>NUCLEOTIDE SEQUENCE [LARGE SCALE GENOMIC DNA]</scope>
    <source>
        <strain evidence="16 17">MER_111</strain>
    </source>
</reference>
<dbReference type="InterPro" id="IPR002320">
    <property type="entry name" value="Thr-tRNA-ligase_IIa"/>
</dbReference>
<proteinExistence type="inferred from homology"/>
<dbReference type="SUPFAM" id="SSF55681">
    <property type="entry name" value="Class II aaRS and biotin synthetases"/>
    <property type="match status" value="1"/>
</dbReference>
<evidence type="ECO:0000256" key="12">
    <source>
        <dbReference type="ARBA" id="ARBA00049515"/>
    </source>
</evidence>
<keyword evidence="6 13" id="KW-0547">Nucleotide-binding</keyword>